<dbReference type="Gene3D" id="2.60.40.2070">
    <property type="match status" value="1"/>
</dbReference>
<dbReference type="AlphaFoldDB" id="A0A318J383"/>
<dbReference type="Pfam" id="PF13953">
    <property type="entry name" value="PapC_C"/>
    <property type="match status" value="1"/>
</dbReference>
<feature type="chain" id="PRO_5016397701" evidence="1">
    <location>
        <begin position="20"/>
        <end position="762"/>
    </location>
</feature>
<comment type="caution">
    <text evidence="3">The sequence shown here is derived from an EMBL/GenBank/DDBJ whole genome shotgun (WGS) entry which is preliminary data.</text>
</comment>
<proteinExistence type="predicted"/>
<evidence type="ECO:0000259" key="2">
    <source>
        <dbReference type="Pfam" id="PF13953"/>
    </source>
</evidence>
<reference evidence="3 4" key="1">
    <citation type="submission" date="2018-05" db="EMBL/GenBank/DDBJ databases">
        <title>Genomic Encyclopedia of Type Strains, Phase IV (KMG-IV): sequencing the most valuable type-strain genomes for metagenomic binning, comparative biology and taxonomic classification.</title>
        <authorList>
            <person name="Goeker M."/>
        </authorList>
    </citation>
    <scope>NUCLEOTIDE SEQUENCE [LARGE SCALE GENOMIC DNA]</scope>
    <source>
        <strain evidence="3 4">DSM 19792</strain>
    </source>
</reference>
<accession>A0A318J383</accession>
<dbReference type="InterPro" id="IPR042186">
    <property type="entry name" value="FimD_plug_dom"/>
</dbReference>
<keyword evidence="1" id="KW-0732">Signal</keyword>
<gene>
    <name evidence="3" type="ORF">DFR42_106276</name>
</gene>
<name>A0A318J383_9BURK</name>
<dbReference type="InterPro" id="IPR043142">
    <property type="entry name" value="PapC-like_C_sf"/>
</dbReference>
<feature type="signal peptide" evidence="1">
    <location>
        <begin position="1"/>
        <end position="19"/>
    </location>
</feature>
<dbReference type="RefSeq" id="WP_110256525.1">
    <property type="nucleotide sequence ID" value="NZ_QJKB01000006.1"/>
</dbReference>
<dbReference type="GO" id="GO:0009297">
    <property type="term" value="P:pilus assembly"/>
    <property type="evidence" value="ECO:0007669"/>
    <property type="project" value="InterPro"/>
</dbReference>
<dbReference type="OrthoDB" id="8587at2"/>
<dbReference type="PANTHER" id="PTHR30451">
    <property type="entry name" value="OUTER MEMBRANE USHER PROTEIN"/>
    <property type="match status" value="1"/>
</dbReference>
<dbReference type="Gene3D" id="2.60.40.2610">
    <property type="entry name" value="Outer membrane usher protein FimD, plug domain"/>
    <property type="match status" value="1"/>
</dbReference>
<dbReference type="Pfam" id="PF00577">
    <property type="entry name" value="Usher"/>
    <property type="match status" value="2"/>
</dbReference>
<dbReference type="InterPro" id="IPR000015">
    <property type="entry name" value="Fimb_usher"/>
</dbReference>
<dbReference type="GO" id="GO:0015473">
    <property type="term" value="F:fimbrial usher porin activity"/>
    <property type="evidence" value="ECO:0007669"/>
    <property type="project" value="InterPro"/>
</dbReference>
<dbReference type="GO" id="GO:0009279">
    <property type="term" value="C:cell outer membrane"/>
    <property type="evidence" value="ECO:0007669"/>
    <property type="project" value="TreeGrafter"/>
</dbReference>
<dbReference type="EMBL" id="QJKB01000006">
    <property type="protein sequence ID" value="PXX42096.1"/>
    <property type="molecule type" value="Genomic_DNA"/>
</dbReference>
<evidence type="ECO:0000313" key="3">
    <source>
        <dbReference type="EMBL" id="PXX42096.1"/>
    </source>
</evidence>
<dbReference type="InterPro" id="IPR025949">
    <property type="entry name" value="PapC-like_C"/>
</dbReference>
<protein>
    <submittedName>
        <fullName evidence="3">Outer membrane usher protein</fullName>
    </submittedName>
</protein>
<evidence type="ECO:0000256" key="1">
    <source>
        <dbReference type="SAM" id="SignalP"/>
    </source>
</evidence>
<evidence type="ECO:0000313" key="4">
    <source>
        <dbReference type="Proteomes" id="UP000247792"/>
    </source>
</evidence>
<sequence>MRLLAVCAIFFCLAGQPEAAPADEILLLEVSVNGRQTQTVLQFTRRAGKLFVSPDELQSAGLRLNTTSKEQVDLSSIAEDFQLDMAAQKISIRVRPDLLNTTQLNTATSESETVALADKYPGALLNYDVLASQSGGSKAVSALAEARAFYGPHVFSSTGLTYAHEGKTNSLRLDSTYTYSNPNSLQRYRLGDFISNGLPWSRPVRMGGIQLSTDFALRPDLVTFPTPDLRGEAVVASNVDLFLNGIRQLSETVPPGPFEIRRPPVATGAGTMSIAVTDALGRQTFRNIPFYASEKLLRDGLLSYSIEAGSIRKNYGLQSSDYGGAATSASVRYGWSPTVTIEGHAEATSGLRQAGIGATSAFHEWGVLSAAVSGSATADNLGRQYLLGFERRAANASFSISKTQADRHYRDIGAMFGIPVPRSLLTMSMGLYSQKYGSFNLAYTSARTTLPGTESMPELRPLDADIISFSYFKSLFNRTNFFLTGYKNRTDHSYGLTVGLLMALGEKDSVSSTYTSGSGLRNFSLQASRPANLVGDIGWQLQDNEGDFTQRLAEFSYRSNAARASFAVAQNGNLLSQRANVRGALVWADNSLFLSNWVDDSFAVVDTNGVSNVAVYAENRLVGRTDQRGKLLIPDLRAYEANKISLDLRDLPLDVQVGASEFTIKPQDRNGVVVRFKLAKSLGVRIILKDSEGKFLAVGSTVKLKQGGHTAIVGYDGETYFPELQIEGTLEIITASGAVCRLDPGSIPQNETIPVIGPLTCK</sequence>
<dbReference type="Proteomes" id="UP000247792">
    <property type="component" value="Unassembled WGS sequence"/>
</dbReference>
<keyword evidence="4" id="KW-1185">Reference proteome</keyword>
<feature type="domain" description="PapC-like C-terminal" evidence="2">
    <location>
        <begin position="688"/>
        <end position="742"/>
    </location>
</feature>
<dbReference type="PANTHER" id="PTHR30451:SF5">
    <property type="entry name" value="SLR0019 PROTEIN"/>
    <property type="match status" value="1"/>
</dbReference>
<dbReference type="Gene3D" id="2.60.40.3110">
    <property type="match status" value="1"/>
</dbReference>
<organism evidence="3 4">
    <name type="scientific">Undibacterium pigrum</name>
    <dbReference type="NCBI Taxonomy" id="401470"/>
    <lineage>
        <taxon>Bacteria</taxon>
        <taxon>Pseudomonadati</taxon>
        <taxon>Pseudomonadota</taxon>
        <taxon>Betaproteobacteria</taxon>
        <taxon>Burkholderiales</taxon>
        <taxon>Oxalobacteraceae</taxon>
        <taxon>Undibacterium</taxon>
    </lineage>
</organism>